<dbReference type="Proteomes" id="UP001200544">
    <property type="component" value="Unassembled WGS sequence"/>
</dbReference>
<comment type="caution">
    <text evidence="1">The sequence shown here is derived from an EMBL/GenBank/DDBJ whole genome shotgun (WGS) entry which is preliminary data.</text>
</comment>
<proteinExistence type="predicted"/>
<accession>A0AAW4Z8C8</accession>
<reference evidence="1" key="1">
    <citation type="submission" date="2021-07" db="EMBL/GenBank/DDBJ databases">
        <title>Comparative genomics of Bacteroides fragilis group isolates reveals species-dependent resistance mechanisms and validates clinical tools for resistance prediction.</title>
        <authorList>
            <person name="Wallace M.J."/>
            <person name="Jean S."/>
            <person name="Wallace M.A."/>
            <person name="Carey-Ann B.D."/>
            <person name="Dantas G."/>
        </authorList>
    </citation>
    <scope>NUCLEOTIDE SEQUENCE</scope>
    <source>
        <strain evidence="1">BJH_160</strain>
    </source>
</reference>
<gene>
    <name evidence="1" type="ORF">K0H07_23915</name>
</gene>
<evidence type="ECO:0000313" key="2">
    <source>
        <dbReference type="Proteomes" id="UP001200544"/>
    </source>
</evidence>
<dbReference type="EMBL" id="JAHYQA010000021">
    <property type="protein sequence ID" value="MCE9240192.1"/>
    <property type="molecule type" value="Genomic_DNA"/>
</dbReference>
<protein>
    <submittedName>
        <fullName evidence="1">Uncharacterized protein</fullName>
    </submittedName>
</protein>
<name>A0AAW4Z8C8_BACT4</name>
<evidence type="ECO:0000313" key="1">
    <source>
        <dbReference type="EMBL" id="MCE9240192.1"/>
    </source>
</evidence>
<dbReference type="AlphaFoldDB" id="A0AAW4Z8C8"/>
<organism evidence="1 2">
    <name type="scientific">Bacteroides thetaiotaomicron</name>
    <dbReference type="NCBI Taxonomy" id="818"/>
    <lineage>
        <taxon>Bacteria</taxon>
        <taxon>Pseudomonadati</taxon>
        <taxon>Bacteroidota</taxon>
        <taxon>Bacteroidia</taxon>
        <taxon>Bacteroidales</taxon>
        <taxon>Bacteroidaceae</taxon>
        <taxon>Bacteroides</taxon>
    </lineage>
</organism>
<sequence length="325" mass="36825">MDAMIEFSVHQKKYKIPNAWEELTPELFEGIMTDMNLVTSGKLSPAMLQIKHVCRVMEWESHRLAHFKDEDTMSNLAWLGEQVDFIFRISYPDHDAALQDLSKDEFAKAKKTPPERLKMPIARYLSKLDYKFTLNSCFCAQLLPFVSIHGQMYKGYVVDTGFGQLTCSLTALQFVEARSMLGCDAAMLPLLAAILYHPGRYDSESAHALAKSFERLSLVTLQSIAFNFSSFVNFLFTKTEFWVLVAGEHEKLSPITTGPLESLYNLSSDGYGDISAVEQMNIIKYLSILRKKLIETVKSMHYADVKHVDIAKNTGLPISLIKQIV</sequence>